<dbReference type="AlphaFoldDB" id="A0AAD1SYZ6"/>
<keyword evidence="5" id="KW-1185">Reference proteome</keyword>
<comment type="similarity">
    <text evidence="1">Belongs to the FRRS1 family.</text>
</comment>
<proteinExistence type="inferred from homology"/>
<organism evidence="4 5">
    <name type="scientific">Pelobates cultripes</name>
    <name type="common">Western spadefoot toad</name>
    <dbReference type="NCBI Taxonomy" id="61616"/>
    <lineage>
        <taxon>Eukaryota</taxon>
        <taxon>Metazoa</taxon>
        <taxon>Chordata</taxon>
        <taxon>Craniata</taxon>
        <taxon>Vertebrata</taxon>
        <taxon>Euteleostomi</taxon>
        <taxon>Amphibia</taxon>
        <taxon>Batrachia</taxon>
        <taxon>Anura</taxon>
        <taxon>Pelobatoidea</taxon>
        <taxon>Pelobatidae</taxon>
        <taxon>Pelobates</taxon>
    </lineage>
</organism>
<feature type="chain" id="PRO_5042149867" evidence="2">
    <location>
        <begin position="16"/>
        <end position="237"/>
    </location>
</feature>
<dbReference type="CDD" id="cd08544">
    <property type="entry name" value="Reeler"/>
    <property type="match status" value="1"/>
</dbReference>
<protein>
    <submittedName>
        <fullName evidence="4">Ferric-chelate reductase 1</fullName>
    </submittedName>
</protein>
<dbReference type="Gene3D" id="2.60.40.4060">
    <property type="entry name" value="Reeler domain"/>
    <property type="match status" value="1"/>
</dbReference>
<dbReference type="InterPro" id="IPR042307">
    <property type="entry name" value="Reeler_sf"/>
</dbReference>
<evidence type="ECO:0000256" key="1">
    <source>
        <dbReference type="ARBA" id="ARBA00009195"/>
    </source>
</evidence>
<dbReference type="InterPro" id="IPR002861">
    <property type="entry name" value="Reeler_dom"/>
</dbReference>
<feature type="signal peptide" evidence="2">
    <location>
        <begin position="1"/>
        <end position="15"/>
    </location>
</feature>
<sequence>MIFLLALLYPLCITAYPNGQGIEGSCTSMIPSHGASAQTSSAPYTVGLSKSTYSSGERITVTLSTNPGATQFTGFLIQARAGSSNTPIGSFETSNSNAQTLTCTTSASAVSHTSNSKKSNIEVTWVAPNANITNLQFRATVVQVEKTFWINVASSTLTYVAATTSSTTVSTPITATQSNYFGNTSIATVAKQSNSSGSPSTTTVAKQSNNSGSILSFPVLYELLIVTIIVITGFTQI</sequence>
<dbReference type="PANTHER" id="PTHR45828:SF44">
    <property type="entry name" value="FERRIC-CHELATE REDUCTASE 1-RELATED"/>
    <property type="match status" value="1"/>
</dbReference>
<keyword evidence="2" id="KW-0732">Signal</keyword>
<evidence type="ECO:0000313" key="4">
    <source>
        <dbReference type="EMBL" id="CAH2311769.1"/>
    </source>
</evidence>
<dbReference type="Pfam" id="PF02014">
    <property type="entry name" value="Reeler"/>
    <property type="match status" value="1"/>
</dbReference>
<dbReference type="PROSITE" id="PS51019">
    <property type="entry name" value="REELIN"/>
    <property type="match status" value="1"/>
</dbReference>
<feature type="domain" description="Reelin" evidence="3">
    <location>
        <begin position="7"/>
        <end position="172"/>
    </location>
</feature>
<evidence type="ECO:0000256" key="2">
    <source>
        <dbReference type="SAM" id="SignalP"/>
    </source>
</evidence>
<dbReference type="PANTHER" id="PTHR45828">
    <property type="entry name" value="CYTOCHROME B561/FERRIC REDUCTASE TRANSMEMBRANE"/>
    <property type="match status" value="1"/>
</dbReference>
<name>A0AAD1SYZ6_PELCU</name>
<gene>
    <name evidence="4" type="ORF">PECUL_23A007992</name>
</gene>
<dbReference type="InterPro" id="IPR051237">
    <property type="entry name" value="Ferric-chelate_Red/DefProt"/>
</dbReference>
<dbReference type="EMBL" id="OW240919">
    <property type="protein sequence ID" value="CAH2311769.1"/>
    <property type="molecule type" value="Genomic_DNA"/>
</dbReference>
<evidence type="ECO:0000313" key="5">
    <source>
        <dbReference type="Proteomes" id="UP001295444"/>
    </source>
</evidence>
<evidence type="ECO:0000259" key="3">
    <source>
        <dbReference type="PROSITE" id="PS51019"/>
    </source>
</evidence>
<dbReference type="Proteomes" id="UP001295444">
    <property type="component" value="Chromosome 08"/>
</dbReference>
<reference evidence="4" key="1">
    <citation type="submission" date="2022-03" db="EMBL/GenBank/DDBJ databases">
        <authorList>
            <person name="Alioto T."/>
            <person name="Alioto T."/>
            <person name="Gomez Garrido J."/>
        </authorList>
    </citation>
    <scope>NUCLEOTIDE SEQUENCE</scope>
</reference>
<dbReference type="FunFam" id="2.60.40.4060:FF:000003">
    <property type="entry name" value="Ferric chelate reductase 1"/>
    <property type="match status" value="1"/>
</dbReference>
<dbReference type="GO" id="GO:0016020">
    <property type="term" value="C:membrane"/>
    <property type="evidence" value="ECO:0007669"/>
    <property type="project" value="TreeGrafter"/>
</dbReference>
<accession>A0AAD1SYZ6</accession>